<keyword evidence="1" id="KW-0805">Transcription regulation</keyword>
<dbReference type="SUPFAM" id="SSF51206">
    <property type="entry name" value="cAMP-binding domain-like"/>
    <property type="match status" value="1"/>
</dbReference>
<keyword evidence="3" id="KW-0804">Transcription</keyword>
<evidence type="ECO:0000259" key="5">
    <source>
        <dbReference type="PROSITE" id="PS51063"/>
    </source>
</evidence>
<dbReference type="SUPFAM" id="SSF46785">
    <property type="entry name" value="Winged helix' DNA-binding domain"/>
    <property type="match status" value="1"/>
</dbReference>
<evidence type="ECO:0000313" key="6">
    <source>
        <dbReference type="EMBL" id="CUU07527.1"/>
    </source>
</evidence>
<dbReference type="Proteomes" id="UP000320623">
    <property type="component" value="Unassembled WGS sequence"/>
</dbReference>
<evidence type="ECO:0000256" key="1">
    <source>
        <dbReference type="ARBA" id="ARBA00023015"/>
    </source>
</evidence>
<dbReference type="GO" id="GO:0003700">
    <property type="term" value="F:DNA-binding transcription factor activity"/>
    <property type="evidence" value="ECO:0007669"/>
    <property type="project" value="TreeGrafter"/>
</dbReference>
<dbReference type="Pfam" id="PF13545">
    <property type="entry name" value="HTH_Crp_2"/>
    <property type="match status" value="1"/>
</dbReference>
<dbReference type="SMART" id="SM00419">
    <property type="entry name" value="HTH_CRP"/>
    <property type="match status" value="1"/>
</dbReference>
<evidence type="ECO:0000259" key="4">
    <source>
        <dbReference type="PROSITE" id="PS50042"/>
    </source>
</evidence>
<dbReference type="PANTHER" id="PTHR24567">
    <property type="entry name" value="CRP FAMILY TRANSCRIPTIONAL REGULATORY PROTEIN"/>
    <property type="match status" value="1"/>
</dbReference>
<feature type="domain" description="HTH crp-type" evidence="5">
    <location>
        <begin position="149"/>
        <end position="215"/>
    </location>
</feature>
<proteinExistence type="predicted"/>
<dbReference type="InterPro" id="IPR050397">
    <property type="entry name" value="Env_Response_Regulators"/>
</dbReference>
<feature type="domain" description="Cyclic nucleotide-binding" evidence="4">
    <location>
        <begin position="13"/>
        <end position="135"/>
    </location>
</feature>
<dbReference type="InterPro" id="IPR012318">
    <property type="entry name" value="HTH_CRP"/>
</dbReference>
<accession>A0A0S4N8F3</accession>
<dbReference type="Pfam" id="PF00027">
    <property type="entry name" value="cNMP_binding"/>
    <property type="match status" value="1"/>
</dbReference>
<protein>
    <submittedName>
        <fullName evidence="6">CRP/FNR family transcriptional regulator, anaerobic regulatory protein</fullName>
    </submittedName>
</protein>
<dbReference type="STRING" id="1643428.GCA_001442855_01794"/>
<dbReference type="PROSITE" id="PS51063">
    <property type="entry name" value="HTH_CRP_2"/>
    <property type="match status" value="1"/>
</dbReference>
<evidence type="ECO:0000256" key="3">
    <source>
        <dbReference type="ARBA" id="ARBA00023163"/>
    </source>
</evidence>
<dbReference type="AlphaFoldDB" id="A0A0S4N8F3"/>
<evidence type="ECO:0000256" key="2">
    <source>
        <dbReference type="ARBA" id="ARBA00023125"/>
    </source>
</evidence>
<sequence>MLPESESIWNIPFFSELSPDELREFMRFSKLMNFKKRETIFLEGDPYLGFFIVIKGVVRVYKSNPDGREITLHIIEPFGSFAEVPLFLEESLTYPASAQALENSTLIFIPKDGFLKILKNNTGICLKMLHGFAKRLISLNQQIENLTLMDVSSRLAEYLYREYEKYGVKEIIVKRTILATYLGTIPETISRTLRKFHEEGLIEVEGKKVKLIKVEKLKSLFRH</sequence>
<dbReference type="SMART" id="SM00100">
    <property type="entry name" value="cNMP"/>
    <property type="match status" value="1"/>
</dbReference>
<dbReference type="InterPro" id="IPR018490">
    <property type="entry name" value="cNMP-bd_dom_sf"/>
</dbReference>
<gene>
    <name evidence="6" type="ORF">JGI1_01831</name>
</gene>
<dbReference type="CDD" id="cd00038">
    <property type="entry name" value="CAP_ED"/>
    <property type="match status" value="1"/>
</dbReference>
<organism evidence="6 7">
    <name type="scientific">Candidatus Thermokryptus mobilis</name>
    <dbReference type="NCBI Taxonomy" id="1643428"/>
    <lineage>
        <taxon>Bacteria</taxon>
        <taxon>Pseudomonadati</taxon>
        <taxon>Candidatus Kryptoniota</taxon>
        <taxon>Candidatus Thermokryptus</taxon>
    </lineage>
</organism>
<dbReference type="GO" id="GO:0005829">
    <property type="term" value="C:cytosol"/>
    <property type="evidence" value="ECO:0007669"/>
    <property type="project" value="TreeGrafter"/>
</dbReference>
<dbReference type="PRINTS" id="PR00034">
    <property type="entry name" value="HTHCRP"/>
</dbReference>
<keyword evidence="7" id="KW-1185">Reference proteome</keyword>
<dbReference type="InterPro" id="IPR000595">
    <property type="entry name" value="cNMP-bd_dom"/>
</dbReference>
<dbReference type="InterPro" id="IPR014710">
    <property type="entry name" value="RmlC-like_jellyroll"/>
</dbReference>
<dbReference type="InterPro" id="IPR036390">
    <property type="entry name" value="WH_DNA-bd_sf"/>
</dbReference>
<keyword evidence="2" id="KW-0238">DNA-binding</keyword>
<name>A0A0S4N8F3_9BACT</name>
<dbReference type="EMBL" id="FAOO01000014">
    <property type="protein sequence ID" value="CUU07527.1"/>
    <property type="molecule type" value="Genomic_DNA"/>
</dbReference>
<dbReference type="GO" id="GO:0003677">
    <property type="term" value="F:DNA binding"/>
    <property type="evidence" value="ECO:0007669"/>
    <property type="project" value="UniProtKB-KW"/>
</dbReference>
<reference evidence="7" key="1">
    <citation type="submission" date="2015-11" db="EMBL/GenBank/DDBJ databases">
        <authorList>
            <person name="Varghese N."/>
        </authorList>
    </citation>
    <scope>NUCLEOTIDE SEQUENCE [LARGE SCALE GENOMIC DNA]</scope>
</reference>
<dbReference type="Gene3D" id="2.60.120.10">
    <property type="entry name" value="Jelly Rolls"/>
    <property type="match status" value="1"/>
</dbReference>
<dbReference type="PROSITE" id="PS50042">
    <property type="entry name" value="CNMP_BINDING_3"/>
    <property type="match status" value="1"/>
</dbReference>
<evidence type="ECO:0000313" key="7">
    <source>
        <dbReference type="Proteomes" id="UP000320623"/>
    </source>
</evidence>
<dbReference type="PANTHER" id="PTHR24567:SF26">
    <property type="entry name" value="REGULATORY PROTEIN YEIL"/>
    <property type="match status" value="1"/>
</dbReference>